<comment type="caution">
    <text evidence="1">The sequence shown here is derived from an EMBL/GenBank/DDBJ whole genome shotgun (WGS) entry which is preliminary data.</text>
</comment>
<gene>
    <name evidence="1" type="ORF">COCSUDRAFT_33226</name>
</gene>
<protein>
    <submittedName>
        <fullName evidence="1">Uncharacterized protein</fullName>
    </submittedName>
</protein>
<evidence type="ECO:0000313" key="1">
    <source>
        <dbReference type="EMBL" id="EIE23037.1"/>
    </source>
</evidence>
<dbReference type="EMBL" id="AGSI01000008">
    <property type="protein sequence ID" value="EIE23037.1"/>
    <property type="molecule type" value="Genomic_DNA"/>
</dbReference>
<organism evidence="1 2">
    <name type="scientific">Coccomyxa subellipsoidea (strain C-169)</name>
    <name type="common">Green microalga</name>
    <dbReference type="NCBI Taxonomy" id="574566"/>
    <lineage>
        <taxon>Eukaryota</taxon>
        <taxon>Viridiplantae</taxon>
        <taxon>Chlorophyta</taxon>
        <taxon>core chlorophytes</taxon>
        <taxon>Trebouxiophyceae</taxon>
        <taxon>Trebouxiophyceae incertae sedis</taxon>
        <taxon>Coccomyxaceae</taxon>
        <taxon>Coccomyxa</taxon>
        <taxon>Coccomyxa subellipsoidea</taxon>
    </lineage>
</organism>
<reference evidence="1 2" key="1">
    <citation type="journal article" date="2012" name="Genome Biol.">
        <title>The genome of the polar eukaryotic microalga coccomyxa subellipsoidea reveals traits of cold adaptation.</title>
        <authorList>
            <person name="Blanc G."/>
            <person name="Agarkova I."/>
            <person name="Grimwood J."/>
            <person name="Kuo A."/>
            <person name="Brueggeman A."/>
            <person name="Dunigan D."/>
            <person name="Gurnon J."/>
            <person name="Ladunga I."/>
            <person name="Lindquist E."/>
            <person name="Lucas S."/>
            <person name="Pangilinan J."/>
            <person name="Proschold T."/>
            <person name="Salamov A."/>
            <person name="Schmutz J."/>
            <person name="Weeks D."/>
            <person name="Yamada T."/>
            <person name="Claverie J.M."/>
            <person name="Grigoriev I."/>
            <person name="Van Etten J."/>
            <person name="Lomsadze A."/>
            <person name="Borodovsky M."/>
        </authorList>
    </citation>
    <scope>NUCLEOTIDE SEQUENCE [LARGE SCALE GENOMIC DNA]</scope>
    <source>
        <strain evidence="1 2">C-169</strain>
    </source>
</reference>
<proteinExistence type="predicted"/>
<accession>I0YXB8</accession>
<dbReference type="KEGG" id="csl:COCSUDRAFT_33226"/>
<sequence>MSQLWCQNVLGCLRRIPSLSKTQFPLVGTVKFQPLFQPLVLQQKAAQMWEPFCWDPL</sequence>
<dbReference type="Proteomes" id="UP000007264">
    <property type="component" value="Unassembled WGS sequence"/>
</dbReference>
<dbReference type="AlphaFoldDB" id="I0YXB8"/>
<keyword evidence="2" id="KW-1185">Reference proteome</keyword>
<dbReference type="RefSeq" id="XP_005647581.1">
    <property type="nucleotide sequence ID" value="XM_005647524.1"/>
</dbReference>
<dbReference type="GeneID" id="17041025"/>
<name>I0YXB8_COCSC</name>
<evidence type="ECO:0000313" key="2">
    <source>
        <dbReference type="Proteomes" id="UP000007264"/>
    </source>
</evidence>